<organism evidence="2 3">
    <name type="scientific">Gigaspora rosea</name>
    <dbReference type="NCBI Taxonomy" id="44941"/>
    <lineage>
        <taxon>Eukaryota</taxon>
        <taxon>Fungi</taxon>
        <taxon>Fungi incertae sedis</taxon>
        <taxon>Mucoromycota</taxon>
        <taxon>Glomeromycotina</taxon>
        <taxon>Glomeromycetes</taxon>
        <taxon>Diversisporales</taxon>
        <taxon>Gigasporaceae</taxon>
        <taxon>Gigaspora</taxon>
    </lineage>
</organism>
<keyword evidence="3" id="KW-1185">Reference proteome</keyword>
<keyword evidence="1" id="KW-0812">Transmembrane</keyword>
<name>A0A397W3D4_9GLOM</name>
<evidence type="ECO:0000313" key="3">
    <source>
        <dbReference type="Proteomes" id="UP000266673"/>
    </source>
</evidence>
<keyword evidence="1" id="KW-0472">Membrane</keyword>
<sequence>MGLFARVFLKMTGLSQKQSGARYNETKLPALELRYIEAMMTEKCFRVRISVGDMLIFGFSVVYFYGYAGKVAKVALWPREQRIFVTYVKFLEDDTVNKALARVSRF</sequence>
<reference evidence="2 3" key="1">
    <citation type="submission" date="2018-06" db="EMBL/GenBank/DDBJ databases">
        <title>Comparative genomics reveals the genomic features of Rhizophagus irregularis, R. cerebriforme, R. diaphanum and Gigaspora rosea, and their symbiotic lifestyle signature.</title>
        <authorList>
            <person name="Morin E."/>
            <person name="San Clemente H."/>
            <person name="Chen E.C.H."/>
            <person name="De La Providencia I."/>
            <person name="Hainaut M."/>
            <person name="Kuo A."/>
            <person name="Kohler A."/>
            <person name="Murat C."/>
            <person name="Tang N."/>
            <person name="Roy S."/>
            <person name="Loubradou J."/>
            <person name="Henrissat B."/>
            <person name="Grigoriev I.V."/>
            <person name="Corradi N."/>
            <person name="Roux C."/>
            <person name="Martin F.M."/>
        </authorList>
    </citation>
    <scope>NUCLEOTIDE SEQUENCE [LARGE SCALE GENOMIC DNA]</scope>
    <source>
        <strain evidence="2 3">DAOM 194757</strain>
    </source>
</reference>
<evidence type="ECO:0000256" key="1">
    <source>
        <dbReference type="SAM" id="Phobius"/>
    </source>
</evidence>
<keyword evidence="1" id="KW-1133">Transmembrane helix</keyword>
<comment type="caution">
    <text evidence="2">The sequence shown here is derived from an EMBL/GenBank/DDBJ whole genome shotgun (WGS) entry which is preliminary data.</text>
</comment>
<dbReference type="AlphaFoldDB" id="A0A397W3D4"/>
<dbReference type="EMBL" id="QKWP01000087">
    <property type="protein sequence ID" value="RIB27809.1"/>
    <property type="molecule type" value="Genomic_DNA"/>
</dbReference>
<protein>
    <submittedName>
        <fullName evidence="2">Uncharacterized protein</fullName>
    </submittedName>
</protein>
<accession>A0A397W3D4</accession>
<gene>
    <name evidence="2" type="ORF">C2G38_2029073</name>
</gene>
<dbReference type="Proteomes" id="UP000266673">
    <property type="component" value="Unassembled WGS sequence"/>
</dbReference>
<feature type="transmembrane region" description="Helical" evidence="1">
    <location>
        <begin position="49"/>
        <end position="68"/>
    </location>
</feature>
<proteinExistence type="predicted"/>
<evidence type="ECO:0000313" key="2">
    <source>
        <dbReference type="EMBL" id="RIB27809.1"/>
    </source>
</evidence>